<evidence type="ECO:0000313" key="1">
    <source>
        <dbReference type="EMBL" id="MBW7461730.1"/>
    </source>
</evidence>
<keyword evidence="2" id="KW-1185">Reference proteome</keyword>
<comment type="caution">
    <text evidence="1">The sequence shown here is derived from an EMBL/GenBank/DDBJ whole genome shotgun (WGS) entry which is preliminary data.</text>
</comment>
<accession>A0ABS7CLC0</accession>
<dbReference type="EMBL" id="JAHZIK010003217">
    <property type="protein sequence ID" value="MBW7461730.1"/>
    <property type="molecule type" value="Genomic_DNA"/>
</dbReference>
<reference evidence="1 2" key="1">
    <citation type="submission" date="2021-07" db="EMBL/GenBank/DDBJ databases">
        <title>Paenibacillus radiodurans sp. nov., isolated from the southeastern edge of Tengger Desert.</title>
        <authorList>
            <person name="Zhang G."/>
        </authorList>
    </citation>
    <scope>NUCLEOTIDE SEQUENCE [LARGE SCALE GENOMIC DNA]</scope>
    <source>
        <strain evidence="1 2">CCM 7311</strain>
    </source>
</reference>
<gene>
    <name evidence="1" type="ORF">K0U00_47520</name>
</gene>
<protein>
    <submittedName>
        <fullName evidence="1">Uncharacterized protein</fullName>
    </submittedName>
</protein>
<dbReference type="Proteomes" id="UP001519887">
    <property type="component" value="Unassembled WGS sequence"/>
</dbReference>
<sequence length="126" mass="13508">MNKPRVVRLSANDVSGNSIQFTVSNDIIDHMEAARTFGREDLAEPAAHGRFQRRVIALPDRKSGVVTPMVLTIGNQNGLYLVRQDHKADSGWSLADLGASLASAVGGAPQVRAVGAGWTDDDRITI</sequence>
<feature type="non-terminal residue" evidence="1">
    <location>
        <position position="126"/>
    </location>
</feature>
<evidence type="ECO:0000313" key="2">
    <source>
        <dbReference type="Proteomes" id="UP001519887"/>
    </source>
</evidence>
<proteinExistence type="predicted"/>
<name>A0ABS7CLC0_9BACL</name>
<organism evidence="1 2">
    <name type="scientific">Paenibacillus sepulcri</name>
    <dbReference type="NCBI Taxonomy" id="359917"/>
    <lineage>
        <taxon>Bacteria</taxon>
        <taxon>Bacillati</taxon>
        <taxon>Bacillota</taxon>
        <taxon>Bacilli</taxon>
        <taxon>Bacillales</taxon>
        <taxon>Paenibacillaceae</taxon>
        <taxon>Paenibacillus</taxon>
    </lineage>
</organism>